<dbReference type="CDD" id="cd09022">
    <property type="entry name" value="Aldose_epim_Ec_YihR"/>
    <property type="match status" value="1"/>
</dbReference>
<dbReference type="InterPro" id="IPR011013">
    <property type="entry name" value="Gal_mutarotase_sf_dom"/>
</dbReference>
<dbReference type="PANTHER" id="PTHR10091:SF0">
    <property type="entry name" value="GALACTOSE MUTAROTASE"/>
    <property type="match status" value="1"/>
</dbReference>
<protein>
    <submittedName>
        <fullName evidence="1">Aldose 1-epimerase family protein</fullName>
    </submittedName>
</protein>
<gene>
    <name evidence="1" type="ORF">GCM10025780_26880</name>
</gene>
<dbReference type="InterPro" id="IPR008183">
    <property type="entry name" value="Aldose_1/G6P_1-epimerase"/>
</dbReference>
<proteinExistence type="predicted"/>
<name>A0ABP8W405_9MICO</name>
<evidence type="ECO:0000313" key="1">
    <source>
        <dbReference type="EMBL" id="GAA4680284.1"/>
    </source>
</evidence>
<dbReference type="InterPro" id="IPR037480">
    <property type="entry name" value="YihR-like"/>
</dbReference>
<dbReference type="PANTHER" id="PTHR10091">
    <property type="entry name" value="ALDOSE-1-EPIMERASE"/>
    <property type="match status" value="1"/>
</dbReference>
<sequence length="311" mass="32991">MSDIEVPISGEQIDLVAGDYTATIASVGASLRTLRFRDRDLVVPFSADELRPSFRGATLAPWPNRIVDGRYTFDGAEQQLPLTEPARGNALHGLVAWLDFEVVDRTASSVVLSATIAPQLGYPHRVAVVVSYTLGEAGLETEVEGTHLGAGVAPWGASAHPYLLAGPGPVDDWTLIVPADTVLETAGERLLPAGSHPIDSVRGGELDFRSARSIGDTFVDHAYTDVHRDDSGFATVTVTNRAGDAGVALVWDAACEWVQIHTADRPSPEPSRIGLAVEPMTCAPDAFNSGDGLVRLESGASHAASWRIHAL</sequence>
<dbReference type="SUPFAM" id="SSF74650">
    <property type="entry name" value="Galactose mutarotase-like"/>
    <property type="match status" value="1"/>
</dbReference>
<accession>A0ABP8W405</accession>
<evidence type="ECO:0000313" key="2">
    <source>
        <dbReference type="Proteomes" id="UP001501295"/>
    </source>
</evidence>
<dbReference type="Gene3D" id="2.70.98.10">
    <property type="match status" value="1"/>
</dbReference>
<dbReference type="EMBL" id="BAABLM010000005">
    <property type="protein sequence ID" value="GAA4680284.1"/>
    <property type="molecule type" value="Genomic_DNA"/>
</dbReference>
<dbReference type="Pfam" id="PF01263">
    <property type="entry name" value="Aldose_epim"/>
    <property type="match status" value="1"/>
</dbReference>
<reference evidence="2" key="1">
    <citation type="journal article" date="2019" name="Int. J. Syst. Evol. Microbiol.">
        <title>The Global Catalogue of Microorganisms (GCM) 10K type strain sequencing project: providing services to taxonomists for standard genome sequencing and annotation.</title>
        <authorList>
            <consortium name="The Broad Institute Genomics Platform"/>
            <consortium name="The Broad Institute Genome Sequencing Center for Infectious Disease"/>
            <person name="Wu L."/>
            <person name="Ma J."/>
        </authorList>
    </citation>
    <scope>NUCLEOTIDE SEQUENCE [LARGE SCALE GENOMIC DNA]</scope>
    <source>
        <strain evidence="2">JCM 18956</strain>
    </source>
</reference>
<keyword evidence="2" id="KW-1185">Reference proteome</keyword>
<dbReference type="Proteomes" id="UP001501295">
    <property type="component" value="Unassembled WGS sequence"/>
</dbReference>
<comment type="caution">
    <text evidence="1">The sequence shown here is derived from an EMBL/GenBank/DDBJ whole genome shotgun (WGS) entry which is preliminary data.</text>
</comment>
<organism evidence="1 2">
    <name type="scientific">Frondihabitans cladoniiphilus</name>
    <dbReference type="NCBI Taxonomy" id="715785"/>
    <lineage>
        <taxon>Bacteria</taxon>
        <taxon>Bacillati</taxon>
        <taxon>Actinomycetota</taxon>
        <taxon>Actinomycetes</taxon>
        <taxon>Micrococcales</taxon>
        <taxon>Microbacteriaceae</taxon>
        <taxon>Frondihabitans</taxon>
    </lineage>
</organism>
<dbReference type="InterPro" id="IPR014718">
    <property type="entry name" value="GH-type_carb-bd"/>
</dbReference>